<dbReference type="InterPro" id="IPR015915">
    <property type="entry name" value="Kelch-typ_b-propeller"/>
</dbReference>
<evidence type="ECO:0000313" key="4">
    <source>
        <dbReference type="WBParaSite" id="L893_g28254.t2"/>
    </source>
</evidence>
<evidence type="ECO:0000313" key="3">
    <source>
        <dbReference type="Proteomes" id="UP000095287"/>
    </source>
</evidence>
<dbReference type="InterPro" id="IPR052637">
    <property type="entry name" value="KLHDC3-like"/>
</dbReference>
<name>A0A1I7ZNP7_9BILA</name>
<keyword evidence="1" id="KW-0880">Kelch repeat</keyword>
<reference evidence="4" key="1">
    <citation type="submission" date="2016-11" db="UniProtKB">
        <authorList>
            <consortium name="WormBaseParasite"/>
        </authorList>
    </citation>
    <scope>IDENTIFICATION</scope>
</reference>
<dbReference type="InterPro" id="IPR011043">
    <property type="entry name" value="Gal_Oxase/kelch_b-propeller"/>
</dbReference>
<dbReference type="Gene3D" id="2.120.10.80">
    <property type="entry name" value="Kelch-type beta propeller"/>
    <property type="match status" value="2"/>
</dbReference>
<dbReference type="WBParaSite" id="L893_g28254.t2">
    <property type="protein sequence ID" value="L893_g28254.t2"/>
    <property type="gene ID" value="L893_g28254"/>
</dbReference>
<evidence type="ECO:0000256" key="1">
    <source>
        <dbReference type="ARBA" id="ARBA00022441"/>
    </source>
</evidence>
<proteinExistence type="predicted"/>
<accession>A0A1I7ZNP7</accession>
<dbReference type="AlphaFoldDB" id="A0A1I7ZNP7"/>
<dbReference type="GO" id="GO:0003682">
    <property type="term" value="F:chromatin binding"/>
    <property type="evidence" value="ECO:0007669"/>
    <property type="project" value="InterPro"/>
</dbReference>
<protein>
    <submittedName>
        <fullName evidence="4">BTB domain-containing protein</fullName>
    </submittedName>
</protein>
<dbReference type="Pfam" id="PF01344">
    <property type="entry name" value="Kelch_1"/>
    <property type="match status" value="1"/>
</dbReference>
<dbReference type="GO" id="GO:0005737">
    <property type="term" value="C:cytoplasm"/>
    <property type="evidence" value="ECO:0007669"/>
    <property type="project" value="TreeGrafter"/>
</dbReference>
<feature type="region of interest" description="Disordered" evidence="2">
    <location>
        <begin position="137"/>
        <end position="162"/>
    </location>
</feature>
<keyword evidence="3" id="KW-1185">Reference proteome</keyword>
<dbReference type="PANTHER" id="PTHR46461">
    <property type="entry name" value="KELCH DOMAIN-CONTAINING PROTEIN 3"/>
    <property type="match status" value="1"/>
</dbReference>
<dbReference type="SUPFAM" id="SSF50965">
    <property type="entry name" value="Galactose oxidase, central domain"/>
    <property type="match status" value="1"/>
</dbReference>
<dbReference type="PANTHER" id="PTHR46461:SF1">
    <property type="entry name" value="KELCH DOMAIN-CONTAINING PROTEIN 3"/>
    <property type="match status" value="1"/>
</dbReference>
<evidence type="ECO:0000256" key="2">
    <source>
        <dbReference type="SAM" id="MobiDB-lite"/>
    </source>
</evidence>
<dbReference type="InterPro" id="IPR006652">
    <property type="entry name" value="Kelch_1"/>
</dbReference>
<organism evidence="3 4">
    <name type="scientific">Steinernema glaseri</name>
    <dbReference type="NCBI Taxonomy" id="37863"/>
    <lineage>
        <taxon>Eukaryota</taxon>
        <taxon>Metazoa</taxon>
        <taxon>Ecdysozoa</taxon>
        <taxon>Nematoda</taxon>
        <taxon>Chromadorea</taxon>
        <taxon>Rhabditida</taxon>
        <taxon>Tylenchina</taxon>
        <taxon>Panagrolaimomorpha</taxon>
        <taxon>Strongyloidoidea</taxon>
        <taxon>Steinernematidae</taxon>
        <taxon>Steinernema</taxon>
    </lineage>
</organism>
<dbReference type="Proteomes" id="UP000095287">
    <property type="component" value="Unplaced"/>
</dbReference>
<sequence>MKWVVHLENGPRRVNHAAVAINGHVYSFGGYWSGEDYKCTKTIDVNLLDTNTFRWHRLTNATTPCCSRPSSRSCISQNPPPYDSGYASGDISDSDDGTSRVDRGFGGTAPYQRYGHTVVAFGGKAYVWGGRNDEKGASAKLHEYDPGGFPDLPSLGLSSQDL</sequence>
<feature type="region of interest" description="Disordered" evidence="2">
    <location>
        <begin position="68"/>
        <end position="104"/>
    </location>
</feature>